<reference evidence="1" key="1">
    <citation type="submission" date="2020-04" db="EMBL/GenBank/DDBJ databases">
        <authorList>
            <person name="Chiriac C."/>
            <person name="Salcher M."/>
            <person name="Ghai R."/>
            <person name="Kavagutti S V."/>
        </authorList>
    </citation>
    <scope>NUCLEOTIDE SEQUENCE</scope>
</reference>
<organism evidence="1">
    <name type="scientific">uncultured Caudovirales phage</name>
    <dbReference type="NCBI Taxonomy" id="2100421"/>
    <lineage>
        <taxon>Viruses</taxon>
        <taxon>Duplodnaviria</taxon>
        <taxon>Heunggongvirae</taxon>
        <taxon>Uroviricota</taxon>
        <taxon>Caudoviricetes</taxon>
        <taxon>Peduoviridae</taxon>
        <taxon>Maltschvirus</taxon>
        <taxon>Maltschvirus maltsch</taxon>
    </lineage>
</organism>
<proteinExistence type="predicted"/>
<gene>
    <name evidence="1" type="ORF">UFOVP299_30</name>
</gene>
<dbReference type="EMBL" id="LR796313">
    <property type="protein sequence ID" value="CAB4136227.1"/>
    <property type="molecule type" value="Genomic_DNA"/>
</dbReference>
<name>A0A6J5LT61_9CAUD</name>
<evidence type="ECO:0000313" key="1">
    <source>
        <dbReference type="EMBL" id="CAB4136227.1"/>
    </source>
</evidence>
<accession>A0A6J5LT61</accession>
<protein>
    <submittedName>
        <fullName evidence="1">Uncharacterized protein</fullName>
    </submittedName>
</protein>
<sequence length="101" mass="11924">MRGERLNDCGGFLFNLIVYRYLKTFNIMAKFDLKFLDTFDFTKSIRSIYNYQSDEEFNEHWIEISINSEGLTKTICLDKSTAIKFAKTLRTEINKITESEV</sequence>